<protein>
    <submittedName>
        <fullName evidence="1">Uncharacterized protein</fullName>
    </submittedName>
</protein>
<organism evidence="1 2">
    <name type="scientific">Coemansia nantahalensis</name>
    <dbReference type="NCBI Taxonomy" id="2789366"/>
    <lineage>
        <taxon>Eukaryota</taxon>
        <taxon>Fungi</taxon>
        <taxon>Fungi incertae sedis</taxon>
        <taxon>Zoopagomycota</taxon>
        <taxon>Kickxellomycotina</taxon>
        <taxon>Kickxellomycetes</taxon>
        <taxon>Kickxellales</taxon>
        <taxon>Kickxellaceae</taxon>
        <taxon>Coemansia</taxon>
    </lineage>
</organism>
<gene>
    <name evidence="1" type="ORF">IWQ57_005197</name>
</gene>
<dbReference type="EMBL" id="JANBUJ010002380">
    <property type="protein sequence ID" value="KAJ2764350.1"/>
    <property type="molecule type" value="Genomic_DNA"/>
</dbReference>
<evidence type="ECO:0000313" key="1">
    <source>
        <dbReference type="EMBL" id="KAJ2764350.1"/>
    </source>
</evidence>
<comment type="caution">
    <text evidence="1">The sequence shown here is derived from an EMBL/GenBank/DDBJ whole genome shotgun (WGS) entry which is preliminary data.</text>
</comment>
<evidence type="ECO:0000313" key="2">
    <source>
        <dbReference type="Proteomes" id="UP001140234"/>
    </source>
</evidence>
<keyword evidence="2" id="KW-1185">Reference proteome</keyword>
<dbReference type="Proteomes" id="UP001140234">
    <property type="component" value="Unassembled WGS sequence"/>
</dbReference>
<sequence length="284" mass="32322">MGETKSDATRTLVKAFSIVTKNIVPFAGDTKKQPLEPWLRHLESLLTTVCLARADWARVVPMVFSTELMDQVLTGIGFDGDTVPSWDTVRKHLFACFGRVSTVYDKVTDFETLVCGDDINAFNSSFSRLALELKIADREVLGAWYLFKLPLYLREQVQGLRLDNVGLMQERATFLFKLRRDMQQQQQQQDANADDMRMDIDRVEAKSKPKQLPRQQWLDDYAPFVARERFKKNVRDGRCGHCGFKGHVIAECRKLKAKREASSRAAKVEVVYSDSDSDSSGNGQ</sequence>
<accession>A0ACC1JNK5</accession>
<reference evidence="1" key="1">
    <citation type="submission" date="2022-07" db="EMBL/GenBank/DDBJ databases">
        <title>Phylogenomic reconstructions and comparative analyses of Kickxellomycotina fungi.</title>
        <authorList>
            <person name="Reynolds N.K."/>
            <person name="Stajich J.E."/>
            <person name="Barry K."/>
            <person name="Grigoriev I.V."/>
            <person name="Crous P."/>
            <person name="Smith M.E."/>
        </authorList>
    </citation>
    <scope>NUCLEOTIDE SEQUENCE</scope>
    <source>
        <strain evidence="1">CBS 109366</strain>
    </source>
</reference>
<name>A0ACC1JNK5_9FUNG</name>
<proteinExistence type="predicted"/>